<dbReference type="KEGG" id="more:E1B28_011147"/>
<name>A0A9P7UP89_9AGAR</name>
<dbReference type="RefSeq" id="XP_043005932.1">
    <property type="nucleotide sequence ID" value="XM_043156147.1"/>
</dbReference>
<comment type="caution">
    <text evidence="2">The sequence shown here is derived from an EMBL/GenBank/DDBJ whole genome shotgun (WGS) entry which is preliminary data.</text>
</comment>
<protein>
    <submittedName>
        <fullName evidence="2">Uncharacterized protein</fullName>
    </submittedName>
</protein>
<accession>A0A9P7UP89</accession>
<keyword evidence="3" id="KW-1185">Reference proteome</keyword>
<feature type="region of interest" description="Disordered" evidence="1">
    <location>
        <begin position="331"/>
        <end position="378"/>
    </location>
</feature>
<dbReference type="AlphaFoldDB" id="A0A9P7UP89"/>
<reference evidence="2" key="1">
    <citation type="journal article" date="2021" name="Genome Biol. Evol.">
        <title>The assembled and annotated genome of the fairy-ring fungus Marasmius oreades.</title>
        <authorList>
            <person name="Hiltunen M."/>
            <person name="Ament-Velasquez S.L."/>
            <person name="Johannesson H."/>
        </authorList>
    </citation>
    <scope>NUCLEOTIDE SEQUENCE</scope>
    <source>
        <strain evidence="2">03SP1</strain>
    </source>
</reference>
<proteinExistence type="predicted"/>
<evidence type="ECO:0000313" key="3">
    <source>
        <dbReference type="Proteomes" id="UP001049176"/>
    </source>
</evidence>
<evidence type="ECO:0000256" key="1">
    <source>
        <dbReference type="SAM" id="MobiDB-lite"/>
    </source>
</evidence>
<dbReference type="Proteomes" id="UP001049176">
    <property type="component" value="Chromosome 7"/>
</dbReference>
<sequence>MHFSFKHANPYKYDQNNNHNLEPTVVPVAKPQRFKYYNHSESLLSVPEVKIRQPQVEDAHYGLLSAQDSTTTSSDSSILPYAVPGYEPSAAIVQLIQRYIGPGIQPNPYARNSWELLKPFKNIVNLRYNRRRSSPEPKVLVDWRGDNHQLNNVQQKPSRMIMISRSTGKREQEWPIHPPFRVISNSTEDYSHLDSRKEMEDTMSIDPVLLQDHAYEVSTSASHSLSLYSNQASTSLKNTIASDSPVTLLRSAYDPNPSLSLGSSAMQIADSGPTIMNLSSYGSSPFRFSIPSSPVIPSSPPSTVSVPVSSPIAGSGSANRLPCFSSSRFSSIANSSPLRPVSRRARTSQKRRASSPAPDSDPPLCRPARESKRLRVSD</sequence>
<feature type="compositionally biased region" description="Basic residues" evidence="1">
    <location>
        <begin position="341"/>
        <end position="353"/>
    </location>
</feature>
<evidence type="ECO:0000313" key="2">
    <source>
        <dbReference type="EMBL" id="KAG7089462.1"/>
    </source>
</evidence>
<feature type="compositionally biased region" description="Basic and acidic residues" evidence="1">
    <location>
        <begin position="367"/>
        <end position="378"/>
    </location>
</feature>
<gene>
    <name evidence="2" type="ORF">E1B28_011147</name>
</gene>
<dbReference type="OrthoDB" id="10400379at2759"/>
<organism evidence="2 3">
    <name type="scientific">Marasmius oreades</name>
    <name type="common">fairy-ring Marasmius</name>
    <dbReference type="NCBI Taxonomy" id="181124"/>
    <lineage>
        <taxon>Eukaryota</taxon>
        <taxon>Fungi</taxon>
        <taxon>Dikarya</taxon>
        <taxon>Basidiomycota</taxon>
        <taxon>Agaricomycotina</taxon>
        <taxon>Agaricomycetes</taxon>
        <taxon>Agaricomycetidae</taxon>
        <taxon>Agaricales</taxon>
        <taxon>Marasmiineae</taxon>
        <taxon>Marasmiaceae</taxon>
        <taxon>Marasmius</taxon>
    </lineage>
</organism>
<dbReference type="EMBL" id="CM032187">
    <property type="protein sequence ID" value="KAG7089462.1"/>
    <property type="molecule type" value="Genomic_DNA"/>
</dbReference>
<dbReference type="GeneID" id="66080222"/>